<evidence type="ECO:0000313" key="7">
    <source>
        <dbReference type="Proteomes" id="UP000288102"/>
    </source>
</evidence>
<dbReference type="InterPro" id="IPR050090">
    <property type="entry name" value="Tyrosine_recombinase_XerCD"/>
</dbReference>
<dbReference type="OrthoDB" id="9766545at2"/>
<evidence type="ECO:0000313" key="6">
    <source>
        <dbReference type="EMBL" id="RUT67706.1"/>
    </source>
</evidence>
<name>A0A434A019_9FLAO</name>
<dbReference type="PROSITE" id="PS51898">
    <property type="entry name" value="TYR_RECOMBINASE"/>
    <property type="match status" value="1"/>
</dbReference>
<protein>
    <submittedName>
        <fullName evidence="6">Integrase</fullName>
    </submittedName>
</protein>
<evidence type="ECO:0000256" key="1">
    <source>
        <dbReference type="ARBA" id="ARBA00008857"/>
    </source>
</evidence>
<keyword evidence="4" id="KW-0812">Transmembrane</keyword>
<keyword evidence="4" id="KW-0472">Membrane</keyword>
<dbReference type="InterPro" id="IPR013762">
    <property type="entry name" value="Integrase-like_cat_sf"/>
</dbReference>
<feature type="domain" description="Tyr recombinase" evidence="5">
    <location>
        <begin position="104"/>
        <end position="307"/>
    </location>
</feature>
<feature type="transmembrane region" description="Helical" evidence="4">
    <location>
        <begin position="77"/>
        <end position="97"/>
    </location>
</feature>
<keyword evidence="2" id="KW-0238">DNA-binding</keyword>
<dbReference type="Pfam" id="PF00589">
    <property type="entry name" value="Phage_integrase"/>
    <property type="match status" value="1"/>
</dbReference>
<dbReference type="PANTHER" id="PTHR30349">
    <property type="entry name" value="PHAGE INTEGRASE-RELATED"/>
    <property type="match status" value="1"/>
</dbReference>
<evidence type="ECO:0000256" key="4">
    <source>
        <dbReference type="SAM" id="Phobius"/>
    </source>
</evidence>
<dbReference type="RefSeq" id="WP_127340986.1">
    <property type="nucleotide sequence ID" value="NZ_QWDM01000038.1"/>
</dbReference>
<dbReference type="EMBL" id="QWDM01000038">
    <property type="protein sequence ID" value="RUT67706.1"/>
    <property type="molecule type" value="Genomic_DNA"/>
</dbReference>
<keyword evidence="4" id="KW-1133">Transmembrane helix</keyword>
<dbReference type="AlphaFoldDB" id="A0A434A019"/>
<dbReference type="InterPro" id="IPR011010">
    <property type="entry name" value="DNA_brk_join_enz"/>
</dbReference>
<dbReference type="GO" id="GO:0015074">
    <property type="term" value="P:DNA integration"/>
    <property type="evidence" value="ECO:0007669"/>
    <property type="project" value="InterPro"/>
</dbReference>
<dbReference type="Proteomes" id="UP000288102">
    <property type="component" value="Unassembled WGS sequence"/>
</dbReference>
<keyword evidence="7" id="KW-1185">Reference proteome</keyword>
<evidence type="ECO:0000256" key="2">
    <source>
        <dbReference type="ARBA" id="ARBA00023125"/>
    </source>
</evidence>
<proteinExistence type="inferred from homology"/>
<evidence type="ECO:0000256" key="3">
    <source>
        <dbReference type="ARBA" id="ARBA00023172"/>
    </source>
</evidence>
<dbReference type="Gene3D" id="1.10.443.10">
    <property type="entry name" value="Intergrase catalytic core"/>
    <property type="match status" value="1"/>
</dbReference>
<dbReference type="GO" id="GO:0006310">
    <property type="term" value="P:DNA recombination"/>
    <property type="evidence" value="ECO:0007669"/>
    <property type="project" value="UniProtKB-KW"/>
</dbReference>
<dbReference type="PANTHER" id="PTHR30349:SF41">
    <property type="entry name" value="INTEGRASE_RECOMBINASE PROTEIN MJ0367-RELATED"/>
    <property type="match status" value="1"/>
</dbReference>
<reference evidence="7" key="1">
    <citation type="journal article" date="2019" name="Syst. Appl. Microbiol.">
        <title>Flavobacterium circumlabens sp. nov. and Flavobacterium cupreum sp. nov., two psychrotrophic species isolated from Antarctic environmental samples.</title>
        <authorList>
            <person name="Kralova S."/>
            <person name="Busse H.-J."/>
            <person name="Svec P."/>
            <person name="Maslanova I."/>
            <person name="Stankova E."/>
            <person name="Bartak M."/>
            <person name="Sedlacek I."/>
        </authorList>
    </citation>
    <scope>NUCLEOTIDE SEQUENCE [LARGE SCALE GENOMIC DNA]</scope>
    <source>
        <strain evidence="7">CCM 8825</strain>
    </source>
</reference>
<comment type="caution">
    <text evidence="6">The sequence shown here is derived from an EMBL/GenBank/DDBJ whole genome shotgun (WGS) entry which is preliminary data.</text>
</comment>
<gene>
    <name evidence="6" type="ORF">D0817_24995</name>
</gene>
<dbReference type="InterPro" id="IPR002104">
    <property type="entry name" value="Integrase_catalytic"/>
</dbReference>
<evidence type="ECO:0000259" key="5">
    <source>
        <dbReference type="PROSITE" id="PS51898"/>
    </source>
</evidence>
<sequence>MNVYYYSIYKPFIKEFITLKRSLGYKYNNIEYAFTKFDQLVLAREELNIGLSKELCEQWCVRRLNESDKTWYNRIQIIRAFSFFLITLNYSSFLPVLPKIKNVYTPYIYTKEEVESLFIACDNLETKSTCYNSMVLILPCLLRLLYGCGLRLGEALSLSCNDVNLQEQYVVVRNTKNGTDRLIPLSASLTAVISDYISHRKHFPLRRNTNLLFVHPNGDSCDSHKVYNWFRKILFQAGIPHKGKHQGPHLHHLRHTFGVHSLAKMAEDDIDLYYSLPILSTYLGHTSIASTNAYVRLTSEMYPSILTKVNNISPFLFPELYNHDNYENS</sequence>
<dbReference type="GO" id="GO:0003677">
    <property type="term" value="F:DNA binding"/>
    <property type="evidence" value="ECO:0007669"/>
    <property type="project" value="UniProtKB-KW"/>
</dbReference>
<organism evidence="6 7">
    <name type="scientific">Flavobacterium cupreum</name>
    <dbReference type="NCBI Taxonomy" id="2133766"/>
    <lineage>
        <taxon>Bacteria</taxon>
        <taxon>Pseudomonadati</taxon>
        <taxon>Bacteroidota</taxon>
        <taxon>Flavobacteriia</taxon>
        <taxon>Flavobacteriales</taxon>
        <taxon>Flavobacteriaceae</taxon>
        <taxon>Flavobacterium</taxon>
    </lineage>
</organism>
<accession>A0A434A019</accession>
<dbReference type="SUPFAM" id="SSF56349">
    <property type="entry name" value="DNA breaking-rejoining enzymes"/>
    <property type="match status" value="1"/>
</dbReference>
<keyword evidence="3" id="KW-0233">DNA recombination</keyword>
<comment type="similarity">
    <text evidence="1">Belongs to the 'phage' integrase family.</text>
</comment>